<organism evidence="1 2">
    <name type="scientific">Trametes sanguinea</name>
    <dbReference type="NCBI Taxonomy" id="158606"/>
    <lineage>
        <taxon>Eukaryota</taxon>
        <taxon>Fungi</taxon>
        <taxon>Dikarya</taxon>
        <taxon>Basidiomycota</taxon>
        <taxon>Agaricomycotina</taxon>
        <taxon>Agaricomycetes</taxon>
        <taxon>Polyporales</taxon>
        <taxon>Polyporaceae</taxon>
        <taxon>Trametes</taxon>
    </lineage>
</organism>
<comment type="caution">
    <text evidence="1">The sequence shown here is derived from an EMBL/GenBank/DDBJ whole genome shotgun (WGS) entry which is preliminary data.</text>
</comment>
<accession>A0ACC1MMM5</accession>
<gene>
    <name evidence="1" type="ORF">NUW54_g13266</name>
</gene>
<reference evidence="1" key="1">
    <citation type="submission" date="2022-08" db="EMBL/GenBank/DDBJ databases">
        <title>Genome Sequence of Pycnoporus sanguineus.</title>
        <authorList>
            <person name="Buettner E."/>
        </authorList>
    </citation>
    <scope>NUCLEOTIDE SEQUENCE</scope>
    <source>
        <strain evidence="1">CG-C14</strain>
    </source>
</reference>
<proteinExistence type="predicted"/>
<keyword evidence="2" id="KW-1185">Reference proteome</keyword>
<name>A0ACC1MMM5_9APHY</name>
<protein>
    <submittedName>
        <fullName evidence="1">Uncharacterized protein</fullName>
    </submittedName>
</protein>
<evidence type="ECO:0000313" key="1">
    <source>
        <dbReference type="EMBL" id="KAJ2968262.1"/>
    </source>
</evidence>
<dbReference type="Proteomes" id="UP001144978">
    <property type="component" value="Unassembled WGS sequence"/>
</dbReference>
<evidence type="ECO:0000313" key="2">
    <source>
        <dbReference type="Proteomes" id="UP001144978"/>
    </source>
</evidence>
<dbReference type="EMBL" id="JANSHE010006073">
    <property type="protein sequence ID" value="KAJ2968262.1"/>
    <property type="molecule type" value="Genomic_DNA"/>
</dbReference>
<sequence length="260" mass="27762">MPPSQDEPSGPPQRPRGEFLGSPRFCSRHYVDSIFIEFYRIFISSTAQKQAEFTTYNGRLRQRRLNTRASTTLPSDSGSLFYGSNETHADCMESYHRRASAPGLDNTAARPEALGIPASARHEPNPSGWPSYAPPHGPSSQQWFMTPAPPQHPYGMGMPPPPHHGGDPGRYPSCAPSDIPGSGVPPQHAYSGPSAQLGYAVYTSMYTQPTSAASAGGPAALTHVQGRALGADSEGSTTSARNKNGKRGRAKTTRGGAKRA</sequence>